<evidence type="ECO:0000256" key="1">
    <source>
        <dbReference type="ARBA" id="ARBA00022527"/>
    </source>
</evidence>
<dbReference type="Pfam" id="PF02816">
    <property type="entry name" value="Alpha_kinase"/>
    <property type="match status" value="1"/>
</dbReference>
<keyword evidence="6" id="KW-1185">Reference proteome</keyword>
<name>A0A166L1L0_9AGAM</name>
<dbReference type="PROSITE" id="PS51158">
    <property type="entry name" value="ALPHA_KINASE"/>
    <property type="match status" value="1"/>
</dbReference>
<dbReference type="GO" id="GO:0005524">
    <property type="term" value="F:ATP binding"/>
    <property type="evidence" value="ECO:0007669"/>
    <property type="project" value="InterPro"/>
</dbReference>
<dbReference type="Gene3D" id="3.20.200.10">
    <property type="entry name" value="MHCK/EF2 kinase"/>
    <property type="match status" value="1"/>
</dbReference>
<dbReference type="GO" id="GO:0004674">
    <property type="term" value="F:protein serine/threonine kinase activity"/>
    <property type="evidence" value="ECO:0007669"/>
    <property type="project" value="UniProtKB-KW"/>
</dbReference>
<evidence type="ECO:0000259" key="4">
    <source>
        <dbReference type="PROSITE" id="PS51158"/>
    </source>
</evidence>
<dbReference type="AlphaFoldDB" id="A0A166L1L0"/>
<evidence type="ECO:0000313" key="5">
    <source>
        <dbReference type="EMBL" id="KZP22479.1"/>
    </source>
</evidence>
<gene>
    <name evidence="5" type="ORF">FIBSPDRAFT_952851</name>
</gene>
<evidence type="ECO:0000313" key="6">
    <source>
        <dbReference type="Proteomes" id="UP000076532"/>
    </source>
</evidence>
<organism evidence="5 6">
    <name type="scientific">Athelia psychrophila</name>
    <dbReference type="NCBI Taxonomy" id="1759441"/>
    <lineage>
        <taxon>Eukaryota</taxon>
        <taxon>Fungi</taxon>
        <taxon>Dikarya</taxon>
        <taxon>Basidiomycota</taxon>
        <taxon>Agaricomycotina</taxon>
        <taxon>Agaricomycetes</taxon>
        <taxon>Agaricomycetidae</taxon>
        <taxon>Atheliales</taxon>
        <taxon>Atheliaceae</taxon>
        <taxon>Athelia</taxon>
    </lineage>
</organism>
<accession>A0A166L1L0</accession>
<reference evidence="5 6" key="1">
    <citation type="journal article" date="2016" name="Mol. Biol. Evol.">
        <title>Comparative Genomics of Early-Diverging Mushroom-Forming Fungi Provides Insights into the Origins of Lignocellulose Decay Capabilities.</title>
        <authorList>
            <person name="Nagy L.G."/>
            <person name="Riley R."/>
            <person name="Tritt A."/>
            <person name="Adam C."/>
            <person name="Daum C."/>
            <person name="Floudas D."/>
            <person name="Sun H."/>
            <person name="Yadav J.S."/>
            <person name="Pangilinan J."/>
            <person name="Larsson K.H."/>
            <person name="Matsuura K."/>
            <person name="Barry K."/>
            <person name="Labutti K."/>
            <person name="Kuo R."/>
            <person name="Ohm R.A."/>
            <person name="Bhattacharya S.S."/>
            <person name="Shirouzu T."/>
            <person name="Yoshinaga Y."/>
            <person name="Martin F.M."/>
            <person name="Grigoriev I.V."/>
            <person name="Hibbett D.S."/>
        </authorList>
    </citation>
    <scope>NUCLEOTIDE SEQUENCE [LARGE SCALE GENOMIC DNA]</scope>
    <source>
        <strain evidence="5 6">CBS 109695</strain>
    </source>
</reference>
<proteinExistence type="predicted"/>
<feature type="domain" description="Alpha-type protein kinase" evidence="4">
    <location>
        <begin position="1"/>
        <end position="172"/>
    </location>
</feature>
<dbReference type="EMBL" id="KV417539">
    <property type="protein sequence ID" value="KZP22479.1"/>
    <property type="molecule type" value="Genomic_DNA"/>
</dbReference>
<keyword evidence="3" id="KW-0418">Kinase</keyword>
<dbReference type="Proteomes" id="UP000076532">
    <property type="component" value="Unassembled WGS sequence"/>
</dbReference>
<dbReference type="OrthoDB" id="301415at2759"/>
<sequence>MEIAAGQGEMLRGSYSAELLKVMCERAEQYNVQINRRLTTPELFMAIIQNKIIGKTGIRATRAPSSKAAINSNLVVCQPYIKPANFVAPADHPDIMATLSHLSLVHYNNERVLTNFKVAWNDDDGCDIVFAPISHTIFGDSGLGDDGEAGIDAFRQSHACNEFCEAFGMGIL</sequence>
<evidence type="ECO:0000256" key="3">
    <source>
        <dbReference type="ARBA" id="ARBA00022777"/>
    </source>
</evidence>
<keyword evidence="1" id="KW-0723">Serine/threonine-protein kinase</keyword>
<protein>
    <recommendedName>
        <fullName evidence="4">Alpha-type protein kinase domain-containing protein</fullName>
    </recommendedName>
</protein>
<keyword evidence="2" id="KW-0808">Transferase</keyword>
<dbReference type="InterPro" id="IPR011009">
    <property type="entry name" value="Kinase-like_dom_sf"/>
</dbReference>
<dbReference type="SUPFAM" id="SSF56112">
    <property type="entry name" value="Protein kinase-like (PK-like)"/>
    <property type="match status" value="1"/>
</dbReference>
<evidence type="ECO:0000256" key="2">
    <source>
        <dbReference type="ARBA" id="ARBA00022679"/>
    </source>
</evidence>
<dbReference type="InterPro" id="IPR004166">
    <property type="entry name" value="a-kinase_dom"/>
</dbReference>